<name>A0A7K1U330_9BACT</name>
<dbReference type="RefSeq" id="WP_157306148.1">
    <property type="nucleotide sequence ID" value="NZ_WRXN01000004.1"/>
</dbReference>
<organism evidence="1 2">
    <name type="scientific">Chitinophaga tropicalis</name>
    <dbReference type="NCBI Taxonomy" id="2683588"/>
    <lineage>
        <taxon>Bacteria</taxon>
        <taxon>Pseudomonadati</taxon>
        <taxon>Bacteroidota</taxon>
        <taxon>Chitinophagia</taxon>
        <taxon>Chitinophagales</taxon>
        <taxon>Chitinophagaceae</taxon>
        <taxon>Chitinophaga</taxon>
    </lineage>
</organism>
<keyword evidence="2" id="KW-1185">Reference proteome</keyword>
<dbReference type="Gene3D" id="3.40.50.80">
    <property type="entry name" value="Nucleotide-binding domain of ferredoxin-NADP reductase (FNR) module"/>
    <property type="match status" value="1"/>
</dbReference>
<reference evidence="1 2" key="1">
    <citation type="submission" date="2019-12" db="EMBL/GenBank/DDBJ databases">
        <title>Chitinophaga sp. strain ysch24 (GDMCC 1.1355), whole genome shotgun sequence.</title>
        <authorList>
            <person name="Zhang X."/>
        </authorList>
    </citation>
    <scope>NUCLEOTIDE SEQUENCE [LARGE SCALE GENOMIC DNA]</scope>
    <source>
        <strain evidence="2">ysch24</strain>
    </source>
</reference>
<dbReference type="Proteomes" id="UP000461730">
    <property type="component" value="Unassembled WGS sequence"/>
</dbReference>
<dbReference type="InterPro" id="IPR039261">
    <property type="entry name" value="FNR_nucleotide-bd"/>
</dbReference>
<accession>A0A7K1U330</accession>
<dbReference type="EMBL" id="WRXN01000004">
    <property type="protein sequence ID" value="MVT08720.1"/>
    <property type="molecule type" value="Genomic_DNA"/>
</dbReference>
<proteinExistence type="predicted"/>
<evidence type="ECO:0000313" key="2">
    <source>
        <dbReference type="Proteomes" id="UP000461730"/>
    </source>
</evidence>
<gene>
    <name evidence="1" type="ORF">GO493_10640</name>
</gene>
<comment type="caution">
    <text evidence="1">The sequence shown here is derived from an EMBL/GenBank/DDBJ whole genome shotgun (WGS) entry which is preliminary data.</text>
</comment>
<sequence length="128" mass="14634">MNTHLIFLADEIGMASVFPELKSRLADNSDVMITLLYYLHDDNTIFLKELNILEKHFPSRLYISYESFAPGKVVILNQDNIEAVINANTAVEMKFIVSAGKAFTENAIDLLRFLGIEHITIQEQFFSY</sequence>
<protein>
    <submittedName>
        <fullName evidence="1">Uncharacterized protein</fullName>
    </submittedName>
</protein>
<evidence type="ECO:0000313" key="1">
    <source>
        <dbReference type="EMBL" id="MVT08720.1"/>
    </source>
</evidence>
<dbReference type="AlphaFoldDB" id="A0A7K1U330"/>